<dbReference type="Proteomes" id="UP000500961">
    <property type="component" value="Chromosome"/>
</dbReference>
<dbReference type="AlphaFoldDB" id="A0A7D3XKT9"/>
<name>A0A7D3XKT9_9BACT</name>
<sequence length="226" mass="27036">MIKEEKVKSLSEKIYPNTMVLENYEPYPGYYGKNIPTDVIPRSVFLVLIREYDHMFLARTMLKISKERQHPCMATYGTITIDDKKYHCIRIKNLRCFDEIPKIQERFIEYGVDFRRSKTINGMALISIEKTFLLERFDDGIYLDLAGDNKYYFELPVELSWNDFKQITSKVKNNITNNFFDAALGYFWKLEGPQDVVRIYDLKANLERVKEIRDFYLKEIERMVRK</sequence>
<evidence type="ECO:0000313" key="1">
    <source>
        <dbReference type="EMBL" id="QKG79815.1"/>
    </source>
</evidence>
<dbReference type="EMBL" id="CP041345">
    <property type="protein sequence ID" value="QKG79815.1"/>
    <property type="molecule type" value="Genomic_DNA"/>
</dbReference>
<organism evidence="1 2">
    <name type="scientific">Tenuifilum thalassicum</name>
    <dbReference type="NCBI Taxonomy" id="2590900"/>
    <lineage>
        <taxon>Bacteria</taxon>
        <taxon>Pseudomonadati</taxon>
        <taxon>Bacteroidota</taxon>
        <taxon>Bacteroidia</taxon>
        <taxon>Bacteroidales</taxon>
        <taxon>Tenuifilaceae</taxon>
        <taxon>Tenuifilum</taxon>
    </lineage>
</organism>
<proteinExistence type="predicted"/>
<keyword evidence="2" id="KW-1185">Reference proteome</keyword>
<gene>
    <name evidence="1" type="ORF">FHG85_05930</name>
</gene>
<dbReference type="KEGG" id="ttz:FHG85_05930"/>
<protein>
    <submittedName>
        <fullName evidence="1">Uncharacterized protein</fullName>
    </submittedName>
</protein>
<accession>A0A7D3XKT9</accession>
<dbReference type="RefSeq" id="WP_173073948.1">
    <property type="nucleotide sequence ID" value="NZ_CP041345.1"/>
</dbReference>
<evidence type="ECO:0000313" key="2">
    <source>
        <dbReference type="Proteomes" id="UP000500961"/>
    </source>
</evidence>
<reference evidence="1 2" key="1">
    <citation type="submission" date="2019-07" db="EMBL/GenBank/DDBJ databases">
        <title>Thalassofilum flectens gen. nov., sp. nov., a novel moderate thermophilic anaerobe from a shallow sea hot spring in Kunashir Island (Russia), representing a new family in the order Bacteroidales, and proposal of Thalassofilacea fam. nov.</title>
        <authorList>
            <person name="Kochetkova T.V."/>
            <person name="Podosokorskaya O.A."/>
            <person name="Novikov A."/>
            <person name="Elcheninov A.G."/>
            <person name="Toshchakov S.V."/>
            <person name="Kublanov I.V."/>
        </authorList>
    </citation>
    <scope>NUCLEOTIDE SEQUENCE [LARGE SCALE GENOMIC DNA]</scope>
    <source>
        <strain evidence="1 2">38-H</strain>
    </source>
</reference>